<dbReference type="PROSITE" id="PS51755">
    <property type="entry name" value="OMPR_PHOB"/>
    <property type="match status" value="1"/>
</dbReference>
<dbReference type="Gene3D" id="3.40.50.2300">
    <property type="match status" value="1"/>
</dbReference>
<proteinExistence type="predicted"/>
<dbReference type="GO" id="GO:0000156">
    <property type="term" value="F:phosphorelay response regulator activity"/>
    <property type="evidence" value="ECO:0007669"/>
    <property type="project" value="TreeGrafter"/>
</dbReference>
<organism evidence="10 11">
    <name type="scientific">Desulfosarcina widdelii</name>
    <dbReference type="NCBI Taxonomy" id="947919"/>
    <lineage>
        <taxon>Bacteria</taxon>
        <taxon>Pseudomonadati</taxon>
        <taxon>Thermodesulfobacteriota</taxon>
        <taxon>Desulfobacteria</taxon>
        <taxon>Desulfobacterales</taxon>
        <taxon>Desulfosarcinaceae</taxon>
        <taxon>Desulfosarcina</taxon>
    </lineage>
</organism>
<evidence type="ECO:0000256" key="4">
    <source>
        <dbReference type="ARBA" id="ARBA00023125"/>
    </source>
</evidence>
<evidence type="ECO:0000259" key="9">
    <source>
        <dbReference type="PROSITE" id="PS51755"/>
    </source>
</evidence>
<keyword evidence="2" id="KW-0902">Two-component regulatory system</keyword>
<dbReference type="InterPro" id="IPR001789">
    <property type="entry name" value="Sig_transdc_resp-reg_receiver"/>
</dbReference>
<dbReference type="InterPro" id="IPR011006">
    <property type="entry name" value="CheY-like_superfamily"/>
</dbReference>
<keyword evidence="5" id="KW-0804">Transcription</keyword>
<dbReference type="CDD" id="cd00383">
    <property type="entry name" value="trans_reg_C"/>
    <property type="match status" value="1"/>
</dbReference>
<evidence type="ECO:0000256" key="5">
    <source>
        <dbReference type="ARBA" id="ARBA00023163"/>
    </source>
</evidence>
<dbReference type="AlphaFoldDB" id="A0A5K7Z5P8"/>
<evidence type="ECO:0000256" key="7">
    <source>
        <dbReference type="PROSITE-ProRule" id="PRU01091"/>
    </source>
</evidence>
<dbReference type="InterPro" id="IPR001867">
    <property type="entry name" value="OmpR/PhoB-type_DNA-bd"/>
</dbReference>
<dbReference type="InterPro" id="IPR039420">
    <property type="entry name" value="WalR-like"/>
</dbReference>
<protein>
    <submittedName>
        <fullName evidence="10">DNA-binding response regulator</fullName>
    </submittedName>
</protein>
<dbReference type="PANTHER" id="PTHR48111">
    <property type="entry name" value="REGULATOR OF RPOS"/>
    <property type="match status" value="1"/>
</dbReference>
<keyword evidence="3" id="KW-0805">Transcription regulation</keyword>
<dbReference type="GO" id="GO:0005829">
    <property type="term" value="C:cytosol"/>
    <property type="evidence" value="ECO:0007669"/>
    <property type="project" value="TreeGrafter"/>
</dbReference>
<dbReference type="Pfam" id="PF00072">
    <property type="entry name" value="Response_reg"/>
    <property type="match status" value="1"/>
</dbReference>
<dbReference type="EMBL" id="AP021875">
    <property type="protein sequence ID" value="BBO75233.1"/>
    <property type="molecule type" value="Genomic_DNA"/>
</dbReference>
<sequence>MDRPTILVIEDDENTRSLVALYLEREDFLAITAGDGEAGLRLADRHHPDLVILDLMIPKLDGWEVCRRLRQHSDVPVIMLTARDEEIDRVAGLTLGADDYVVKPFSPRELVARVKAVLRRTANTPLSTEAVLTHGPVRLDLEKRRLTIDGRPVDLTPHEYALLAALMKTPGRTFTRDELLGHLYPKGEAVVIDRVVDVHIGKLRQKIEPAPAEPRYIKTVRGIGYRFAERVPP</sequence>
<accession>A0A5K7Z5P8</accession>
<evidence type="ECO:0000256" key="2">
    <source>
        <dbReference type="ARBA" id="ARBA00023012"/>
    </source>
</evidence>
<dbReference type="Pfam" id="PF00486">
    <property type="entry name" value="Trans_reg_C"/>
    <property type="match status" value="1"/>
</dbReference>
<feature type="domain" description="OmpR/PhoB-type" evidence="9">
    <location>
        <begin position="129"/>
        <end position="229"/>
    </location>
</feature>
<dbReference type="GO" id="GO:0000976">
    <property type="term" value="F:transcription cis-regulatory region binding"/>
    <property type="evidence" value="ECO:0007669"/>
    <property type="project" value="TreeGrafter"/>
</dbReference>
<dbReference type="SMART" id="SM00862">
    <property type="entry name" value="Trans_reg_C"/>
    <property type="match status" value="1"/>
</dbReference>
<keyword evidence="4 7" id="KW-0238">DNA-binding</keyword>
<dbReference type="Gene3D" id="1.10.10.10">
    <property type="entry name" value="Winged helix-like DNA-binding domain superfamily/Winged helix DNA-binding domain"/>
    <property type="match status" value="1"/>
</dbReference>
<dbReference type="FunFam" id="3.40.50.2300:FF:000001">
    <property type="entry name" value="DNA-binding response regulator PhoB"/>
    <property type="match status" value="1"/>
</dbReference>
<gene>
    <name evidence="10" type="ORF">DSCW_26500</name>
</gene>
<dbReference type="PROSITE" id="PS50110">
    <property type="entry name" value="RESPONSE_REGULATORY"/>
    <property type="match status" value="1"/>
</dbReference>
<dbReference type="OrthoDB" id="9793321at2"/>
<evidence type="ECO:0000313" key="11">
    <source>
        <dbReference type="Proteomes" id="UP000427769"/>
    </source>
</evidence>
<dbReference type="GO" id="GO:0006355">
    <property type="term" value="P:regulation of DNA-templated transcription"/>
    <property type="evidence" value="ECO:0007669"/>
    <property type="project" value="InterPro"/>
</dbReference>
<evidence type="ECO:0000256" key="3">
    <source>
        <dbReference type="ARBA" id="ARBA00023015"/>
    </source>
</evidence>
<feature type="DNA-binding region" description="OmpR/PhoB-type" evidence="7">
    <location>
        <begin position="129"/>
        <end position="229"/>
    </location>
</feature>
<evidence type="ECO:0000256" key="1">
    <source>
        <dbReference type="ARBA" id="ARBA00022553"/>
    </source>
</evidence>
<dbReference type="SUPFAM" id="SSF52172">
    <property type="entry name" value="CheY-like"/>
    <property type="match status" value="1"/>
</dbReference>
<feature type="modified residue" description="4-aspartylphosphate" evidence="6">
    <location>
        <position position="54"/>
    </location>
</feature>
<dbReference type="Gene3D" id="6.10.250.690">
    <property type="match status" value="1"/>
</dbReference>
<keyword evidence="1 6" id="KW-0597">Phosphoprotein</keyword>
<dbReference type="KEGG" id="dwd:DSCW_26500"/>
<evidence type="ECO:0000313" key="10">
    <source>
        <dbReference type="EMBL" id="BBO75233.1"/>
    </source>
</evidence>
<dbReference type="Proteomes" id="UP000427769">
    <property type="component" value="Chromosome"/>
</dbReference>
<dbReference type="RefSeq" id="WP_155304175.1">
    <property type="nucleotide sequence ID" value="NZ_AP021875.1"/>
</dbReference>
<feature type="domain" description="Response regulatory" evidence="8">
    <location>
        <begin position="5"/>
        <end position="118"/>
    </location>
</feature>
<dbReference type="PANTHER" id="PTHR48111:SF4">
    <property type="entry name" value="DNA-BINDING DUAL TRANSCRIPTIONAL REGULATOR OMPR"/>
    <property type="match status" value="1"/>
</dbReference>
<dbReference type="GO" id="GO:0032993">
    <property type="term" value="C:protein-DNA complex"/>
    <property type="evidence" value="ECO:0007669"/>
    <property type="project" value="TreeGrafter"/>
</dbReference>
<evidence type="ECO:0000259" key="8">
    <source>
        <dbReference type="PROSITE" id="PS50110"/>
    </source>
</evidence>
<name>A0A5K7Z5P8_9BACT</name>
<dbReference type="SMART" id="SM00448">
    <property type="entry name" value="REC"/>
    <property type="match status" value="1"/>
</dbReference>
<keyword evidence="11" id="KW-1185">Reference proteome</keyword>
<reference evidence="10 11" key="1">
    <citation type="submission" date="2019-11" db="EMBL/GenBank/DDBJ databases">
        <title>Comparative genomics of hydrocarbon-degrading Desulfosarcina strains.</title>
        <authorList>
            <person name="Watanabe M."/>
            <person name="Kojima H."/>
            <person name="Fukui M."/>
        </authorList>
    </citation>
    <scope>NUCLEOTIDE SEQUENCE [LARGE SCALE GENOMIC DNA]</scope>
    <source>
        <strain evidence="10 11">PP31</strain>
    </source>
</reference>
<dbReference type="InterPro" id="IPR036388">
    <property type="entry name" value="WH-like_DNA-bd_sf"/>
</dbReference>
<evidence type="ECO:0000256" key="6">
    <source>
        <dbReference type="PROSITE-ProRule" id="PRU00169"/>
    </source>
</evidence>